<reference evidence="2" key="1">
    <citation type="submission" date="2019-07" db="EMBL/GenBank/DDBJ databases">
        <authorList>
            <person name="Weber M."/>
            <person name="Kostadinov I."/>
            <person name="Kostadinov D I."/>
        </authorList>
    </citation>
    <scope>NUCLEOTIDE SEQUENCE</scope>
    <source>
        <strain evidence="2">Gfbio:sag-sample-m06:053724c1-46a9-4a36-b237-ea2bf867836b</strain>
    </source>
</reference>
<evidence type="ECO:0000259" key="1">
    <source>
        <dbReference type="Pfam" id="PF00144"/>
    </source>
</evidence>
<dbReference type="PANTHER" id="PTHR43319:SF3">
    <property type="entry name" value="BETA-LACTAMASE-RELATED DOMAIN-CONTAINING PROTEIN"/>
    <property type="match status" value="1"/>
</dbReference>
<dbReference type="AlphaFoldDB" id="A0A7D9D3E0"/>
<organism evidence="2">
    <name type="scientific">uncultured Woeseiaceae bacterium</name>
    <dbReference type="NCBI Taxonomy" id="1983305"/>
    <lineage>
        <taxon>Bacteria</taxon>
        <taxon>Pseudomonadati</taxon>
        <taxon>Pseudomonadota</taxon>
        <taxon>Gammaproteobacteria</taxon>
        <taxon>Woeseiales</taxon>
        <taxon>Woeseiaceae</taxon>
        <taxon>environmental samples</taxon>
    </lineage>
</organism>
<dbReference type="InterPro" id="IPR052907">
    <property type="entry name" value="Beta-lactamase/esterase"/>
</dbReference>
<gene>
    <name evidence="2" type="ORF">JTBM06_V1_440004</name>
</gene>
<protein>
    <recommendedName>
        <fullName evidence="1">Beta-lactamase-related domain-containing protein</fullName>
    </recommendedName>
</protein>
<dbReference type="SUPFAM" id="SSF56601">
    <property type="entry name" value="beta-lactamase/transpeptidase-like"/>
    <property type="match status" value="1"/>
</dbReference>
<dbReference type="Gene3D" id="3.40.710.10">
    <property type="entry name" value="DD-peptidase/beta-lactamase superfamily"/>
    <property type="match status" value="1"/>
</dbReference>
<name>A0A7D9D3E0_9GAMM</name>
<evidence type="ECO:0000313" key="2">
    <source>
        <dbReference type="EMBL" id="VUX56239.1"/>
    </source>
</evidence>
<dbReference type="InterPro" id="IPR001466">
    <property type="entry name" value="Beta-lactam-related"/>
</dbReference>
<feature type="domain" description="Beta-lactamase-related" evidence="1">
    <location>
        <begin position="22"/>
        <end position="367"/>
    </location>
</feature>
<proteinExistence type="predicted"/>
<dbReference type="EMBL" id="LR633967">
    <property type="protein sequence ID" value="VUX56239.1"/>
    <property type="molecule type" value="Genomic_DNA"/>
</dbReference>
<accession>A0A7D9D3E0</accession>
<dbReference type="Pfam" id="PF00144">
    <property type="entry name" value="Beta-lactamase"/>
    <property type="match status" value="1"/>
</dbReference>
<dbReference type="PANTHER" id="PTHR43319">
    <property type="entry name" value="BETA-LACTAMASE-RELATED"/>
    <property type="match status" value="1"/>
</dbReference>
<dbReference type="InterPro" id="IPR012338">
    <property type="entry name" value="Beta-lactam/transpept-like"/>
</dbReference>
<sequence length="381" mass="40945">MAFNIKGETDASFAAVEEAFSRNFEDQGEVGAALCIYRGDRPVVDLWGGFKNATKTEPWQRDTMVCVYSVSKGVTATCVHMLVDRGLLDLDTPVAEYWPEFAQNGKETVTPRHILSHTAGIPAFEQPMSVEEYLDWDVAVTRLAEQAPRWEPGSCLGYQPGTFGHLAGELIRRVSGKSPGEFLGSEVVQPLGGDFHFGISQEHDHRIAELVPAPPEELANWGAADPDSMVGKALGNPDVGTPSVSNSTGWRRAELPGANGHGDARTVARIYAALANGGTLDGIQLLSSDSLDQAIEEQVAGIDCVMQLEGRMALGYALSGGFFRTTSSPRAFGYPGLGGHMAFADPDAQLGFAYVANQMRIPADFVDPRVGRILDAVDKCL</sequence>